<sequence>MNKLRKNSIGFCGGAYGDEGKGRFVDEYVHKFAKKGKVVLYRDNGGSNAGHTVAFDDVKLALHQLPSGVFVNNVVCILGKGMVLNPNDLLMEIEEVKKATGGKIIAEIKIDEMAALSLDTHRAFESALSNYQSGGKGSTGRGISPAYMDVILRHPLRMRDLKKWDEKKIQAHYKLYKNLIKGLGYDLAKMEAKRLDGTTTFVGSEKVFINELKTHASKLKKYIEDVTGFIKETWANTKDYAYVFEKSQAIGLDLRYGVYPDVTASDCTLGGVTYSTEGTVDSFQIEKRVAVIKATYMSSVGIRKIPTLVEGEFANRVREDANEYGATTKRPRGIAYLDLPAIKYYQKAGYTTHLGLTHMDIVYKDTPVKVCIGYEINGKSVDYRPDQEYLLKVKPVYKEFKTWDQKAMMKARTEKEIPKNAQIFLKYVSDYIGLPILVIAMGPKREETIFF</sequence>
<gene>
    <name evidence="7" type="primary">purA</name>
    <name evidence="8" type="ORF">KC675_03745</name>
</gene>
<comment type="subcellular location">
    <subcellularLocation>
        <location evidence="7">Cytoplasm</location>
    </subcellularLocation>
</comment>
<comment type="catalytic activity">
    <reaction evidence="7">
        <text>IMP + L-aspartate + GTP = N(6)-(1,2-dicarboxyethyl)-AMP + GDP + phosphate + 2 H(+)</text>
        <dbReference type="Rhea" id="RHEA:15753"/>
        <dbReference type="ChEBI" id="CHEBI:15378"/>
        <dbReference type="ChEBI" id="CHEBI:29991"/>
        <dbReference type="ChEBI" id="CHEBI:37565"/>
        <dbReference type="ChEBI" id="CHEBI:43474"/>
        <dbReference type="ChEBI" id="CHEBI:57567"/>
        <dbReference type="ChEBI" id="CHEBI:58053"/>
        <dbReference type="ChEBI" id="CHEBI:58189"/>
        <dbReference type="EC" id="6.3.4.4"/>
    </reaction>
</comment>
<dbReference type="GO" id="GO:0005737">
    <property type="term" value="C:cytoplasm"/>
    <property type="evidence" value="ECO:0007669"/>
    <property type="project" value="UniProtKB-SubCell"/>
</dbReference>
<feature type="binding site" description="in other chain" evidence="7">
    <location>
        <position position="330"/>
    </location>
    <ligand>
        <name>IMP</name>
        <dbReference type="ChEBI" id="CHEBI:58053"/>
        <note>ligand shared between dimeric partners</note>
    </ligand>
</feature>
<feature type="binding site" evidence="7">
    <location>
        <begin position="440"/>
        <end position="442"/>
    </location>
    <ligand>
        <name>GTP</name>
        <dbReference type="ChEBI" id="CHEBI:37565"/>
    </ligand>
</feature>
<dbReference type="GO" id="GO:0046040">
    <property type="term" value="P:IMP metabolic process"/>
    <property type="evidence" value="ECO:0007669"/>
    <property type="project" value="TreeGrafter"/>
</dbReference>
<evidence type="ECO:0000313" key="8">
    <source>
        <dbReference type="EMBL" id="MCA9380262.1"/>
    </source>
</evidence>
<dbReference type="Gene3D" id="1.10.300.10">
    <property type="entry name" value="Adenylosuccinate Synthetase, subunit A, domain 2"/>
    <property type="match status" value="1"/>
</dbReference>
<dbReference type="Gene3D" id="3.40.440.10">
    <property type="entry name" value="Adenylosuccinate Synthetase, subunit A, domain 1"/>
    <property type="match status" value="1"/>
</dbReference>
<feature type="binding site" description="in other chain" evidence="7">
    <location>
        <position position="248"/>
    </location>
    <ligand>
        <name>IMP</name>
        <dbReference type="ChEBI" id="CHEBI:58053"/>
        <note>ligand shared between dimeric partners</note>
    </ligand>
</feature>
<name>A0A955I9Q7_9BACT</name>
<keyword evidence="3 7" id="KW-0547">Nucleotide-binding</keyword>
<keyword evidence="4 7" id="KW-0658">Purine biosynthesis</keyword>
<feature type="binding site" description="in other chain" evidence="7">
    <location>
        <begin position="48"/>
        <end position="51"/>
    </location>
    <ligand>
        <name>IMP</name>
        <dbReference type="ChEBI" id="CHEBI:58053"/>
        <note>ligand shared between dimeric partners</note>
    </ligand>
</feature>
<feature type="binding site" evidence="7">
    <location>
        <begin position="358"/>
        <end position="360"/>
    </location>
    <ligand>
        <name>GTP</name>
        <dbReference type="ChEBI" id="CHEBI:37565"/>
    </ligand>
</feature>
<dbReference type="Pfam" id="PF00709">
    <property type="entry name" value="Adenylsucc_synt"/>
    <property type="match status" value="1"/>
</dbReference>
<comment type="function">
    <text evidence="7">Plays an important role in the de novo pathway of purine nucleotide biosynthesis. Catalyzes the first committed step in the biosynthesis of AMP from IMP.</text>
</comment>
<comment type="cofactor">
    <cofactor evidence="7">
        <name>Mg(2+)</name>
        <dbReference type="ChEBI" id="CHEBI:18420"/>
    </cofactor>
    <text evidence="7">Binds 1 Mg(2+) ion per subunit.</text>
</comment>
<dbReference type="EC" id="6.3.4.4" evidence="7"/>
<dbReference type="Gene3D" id="3.90.170.10">
    <property type="entry name" value="Adenylosuccinate Synthetase, subunit A, domain 3"/>
    <property type="match status" value="1"/>
</dbReference>
<comment type="caution">
    <text evidence="8">The sequence shown here is derived from an EMBL/GenBank/DDBJ whole genome shotgun (WGS) entry which is preliminary data.</text>
</comment>
<dbReference type="InterPro" id="IPR001114">
    <property type="entry name" value="Adenylosuccinate_synthetase"/>
</dbReference>
<evidence type="ECO:0000256" key="4">
    <source>
        <dbReference type="ARBA" id="ARBA00022755"/>
    </source>
</evidence>
<evidence type="ECO:0000256" key="2">
    <source>
        <dbReference type="ARBA" id="ARBA00022723"/>
    </source>
</evidence>
<reference evidence="8" key="2">
    <citation type="journal article" date="2021" name="Microbiome">
        <title>Successional dynamics and alternative stable states in a saline activated sludge microbial community over 9 years.</title>
        <authorList>
            <person name="Wang Y."/>
            <person name="Ye J."/>
            <person name="Ju F."/>
            <person name="Liu L."/>
            <person name="Boyd J.A."/>
            <person name="Deng Y."/>
            <person name="Parks D.H."/>
            <person name="Jiang X."/>
            <person name="Yin X."/>
            <person name="Woodcroft B.J."/>
            <person name="Tyson G.W."/>
            <person name="Hugenholtz P."/>
            <person name="Polz M.F."/>
            <person name="Zhang T."/>
        </authorList>
    </citation>
    <scope>NUCLEOTIDE SEQUENCE</scope>
    <source>
        <strain evidence="8">HKST-UBA15</strain>
    </source>
</reference>
<evidence type="ECO:0000256" key="1">
    <source>
        <dbReference type="ARBA" id="ARBA00022598"/>
    </source>
</evidence>
<feature type="binding site" description="in other chain" evidence="7">
    <location>
        <position position="263"/>
    </location>
    <ligand>
        <name>IMP</name>
        <dbReference type="ChEBI" id="CHEBI:58053"/>
        <note>ligand shared between dimeric partners</note>
    </ligand>
</feature>
<dbReference type="InterPro" id="IPR027417">
    <property type="entry name" value="P-loop_NTPase"/>
</dbReference>
<dbReference type="SUPFAM" id="SSF52540">
    <property type="entry name" value="P-loop containing nucleoside triphosphate hydrolases"/>
    <property type="match status" value="1"/>
</dbReference>
<feature type="binding site" evidence="7">
    <location>
        <position position="332"/>
    </location>
    <ligand>
        <name>GTP</name>
        <dbReference type="ChEBI" id="CHEBI:37565"/>
    </ligand>
</feature>
<dbReference type="InterPro" id="IPR042109">
    <property type="entry name" value="Adenylosuccinate_synth_dom1"/>
</dbReference>
<organism evidence="8 9">
    <name type="scientific">Candidatus Dojkabacteria bacterium</name>
    <dbReference type="NCBI Taxonomy" id="2099670"/>
    <lineage>
        <taxon>Bacteria</taxon>
        <taxon>Candidatus Dojkabacteria</taxon>
    </lineage>
</organism>
<keyword evidence="2 7" id="KW-0479">Metal-binding</keyword>
<dbReference type="AlphaFoldDB" id="A0A955I9Q7"/>
<dbReference type="PANTHER" id="PTHR11846">
    <property type="entry name" value="ADENYLOSUCCINATE SYNTHETASE"/>
    <property type="match status" value="1"/>
</dbReference>
<dbReference type="InterPro" id="IPR042111">
    <property type="entry name" value="Adenylosuccinate_synth_dom3"/>
</dbReference>
<dbReference type="GO" id="GO:0044208">
    <property type="term" value="P:'de novo' AMP biosynthetic process"/>
    <property type="evidence" value="ECO:0007669"/>
    <property type="project" value="UniProtKB-UniRule"/>
</dbReference>
<dbReference type="GO" id="GO:0004019">
    <property type="term" value="F:adenylosuccinate synthase activity"/>
    <property type="evidence" value="ECO:0007669"/>
    <property type="project" value="UniProtKB-UniRule"/>
</dbReference>
<evidence type="ECO:0000313" key="9">
    <source>
        <dbReference type="Proteomes" id="UP000745577"/>
    </source>
</evidence>
<protein>
    <recommendedName>
        <fullName evidence="7">Adenylosuccinate synthetase</fullName>
        <shortName evidence="7">AMPSase</shortName>
        <shortName evidence="7">AdSS</shortName>
        <ecNumber evidence="7">6.3.4.4</ecNumber>
    </recommendedName>
    <alternativeName>
        <fullName evidence="7">IMP--aspartate ligase</fullName>
    </alternativeName>
</protein>
<dbReference type="GO" id="GO:0000287">
    <property type="term" value="F:magnesium ion binding"/>
    <property type="evidence" value="ECO:0007669"/>
    <property type="project" value="UniProtKB-UniRule"/>
</dbReference>
<feature type="binding site" evidence="7">
    <location>
        <position position="153"/>
    </location>
    <ligand>
        <name>IMP</name>
        <dbReference type="ChEBI" id="CHEBI:58053"/>
        <note>ligand shared between dimeric partners</note>
    </ligand>
</feature>
<proteinExistence type="inferred from homology"/>
<evidence type="ECO:0000256" key="5">
    <source>
        <dbReference type="ARBA" id="ARBA00022842"/>
    </source>
</evidence>
<keyword evidence="1 7" id="KW-0436">Ligase</keyword>
<evidence type="ECO:0000256" key="6">
    <source>
        <dbReference type="ARBA" id="ARBA00023134"/>
    </source>
</evidence>
<feature type="binding site" evidence="7">
    <location>
        <begin position="17"/>
        <end position="23"/>
    </location>
    <ligand>
        <name>GTP</name>
        <dbReference type="ChEBI" id="CHEBI:37565"/>
    </ligand>
</feature>
<dbReference type="EMBL" id="JAGQLL010000044">
    <property type="protein sequence ID" value="MCA9380262.1"/>
    <property type="molecule type" value="Genomic_DNA"/>
</dbReference>
<feature type="binding site" description="in other chain" evidence="7">
    <location>
        <begin position="18"/>
        <end position="21"/>
    </location>
    <ligand>
        <name>IMP</name>
        <dbReference type="ChEBI" id="CHEBI:58053"/>
        <note>ligand shared between dimeric partners</note>
    </ligand>
</feature>
<keyword evidence="5 7" id="KW-0460">Magnesium</keyword>
<dbReference type="Proteomes" id="UP000745577">
    <property type="component" value="Unassembled WGS sequence"/>
</dbReference>
<comment type="similarity">
    <text evidence="7">Belongs to the adenylosuccinate synthetase family.</text>
</comment>
<feature type="active site" description="Proton acceptor" evidence="7">
    <location>
        <position position="18"/>
    </location>
</feature>
<dbReference type="HAMAP" id="MF_00011">
    <property type="entry name" value="Adenylosucc_synth"/>
    <property type="match status" value="1"/>
</dbReference>
<feature type="active site" description="Proton donor" evidence="7">
    <location>
        <position position="51"/>
    </location>
</feature>
<dbReference type="PANTHER" id="PTHR11846:SF0">
    <property type="entry name" value="ADENYLOSUCCINATE SYNTHETASE"/>
    <property type="match status" value="1"/>
</dbReference>
<keyword evidence="6 7" id="KW-0342">GTP-binding</keyword>
<feature type="binding site" description="in other chain" evidence="7">
    <location>
        <position position="139"/>
    </location>
    <ligand>
        <name>IMP</name>
        <dbReference type="ChEBI" id="CHEBI:58053"/>
        <note>ligand shared between dimeric partners</note>
    </ligand>
</feature>
<evidence type="ECO:0000256" key="7">
    <source>
        <dbReference type="HAMAP-Rule" id="MF_00011"/>
    </source>
</evidence>
<comment type="pathway">
    <text evidence="7">Purine metabolism; AMP biosynthesis via de novo pathway; AMP from IMP: step 1/2.</text>
</comment>
<evidence type="ECO:0000256" key="3">
    <source>
        <dbReference type="ARBA" id="ARBA00022741"/>
    </source>
</evidence>
<feature type="binding site" evidence="7">
    <location>
        <begin position="326"/>
        <end position="332"/>
    </location>
    <ligand>
        <name>substrate</name>
    </ligand>
</feature>
<dbReference type="GO" id="GO:0005525">
    <property type="term" value="F:GTP binding"/>
    <property type="evidence" value="ECO:0007669"/>
    <property type="project" value="UniProtKB-UniRule"/>
</dbReference>
<dbReference type="SMART" id="SM00788">
    <property type="entry name" value="Adenylsucc_synt"/>
    <property type="match status" value="1"/>
</dbReference>
<feature type="binding site" evidence="7">
    <location>
        <position position="18"/>
    </location>
    <ligand>
        <name>Mg(2+)</name>
        <dbReference type="ChEBI" id="CHEBI:18420"/>
    </ligand>
</feature>
<feature type="binding site" evidence="7">
    <location>
        <position position="50"/>
    </location>
    <ligand>
        <name>Mg(2+)</name>
        <dbReference type="ChEBI" id="CHEBI:18420"/>
    </ligand>
</feature>
<keyword evidence="7" id="KW-0963">Cytoplasm</keyword>
<comment type="subunit">
    <text evidence="7">Homodimer.</text>
</comment>
<accession>A0A955I9Q7</accession>
<reference evidence="8" key="1">
    <citation type="submission" date="2020-04" db="EMBL/GenBank/DDBJ databases">
        <authorList>
            <person name="Zhang T."/>
        </authorList>
    </citation>
    <scope>NUCLEOTIDE SEQUENCE</scope>
    <source>
        <strain evidence="8">HKST-UBA15</strain>
    </source>
</reference>
<dbReference type="InterPro" id="IPR042110">
    <property type="entry name" value="Adenylosuccinate_synth_dom2"/>
</dbReference>
<feature type="binding site" evidence="7">
    <location>
        <begin position="50"/>
        <end position="52"/>
    </location>
    <ligand>
        <name>GTP</name>
        <dbReference type="ChEBI" id="CHEBI:37565"/>
    </ligand>
</feature>